<dbReference type="GO" id="GO:0005829">
    <property type="term" value="C:cytosol"/>
    <property type="evidence" value="ECO:0007669"/>
    <property type="project" value="TreeGrafter"/>
</dbReference>
<dbReference type="RefSeq" id="WP_068605799.1">
    <property type="nucleotide sequence ID" value="NZ_CP011388.1"/>
</dbReference>
<dbReference type="InterPro" id="IPR050807">
    <property type="entry name" value="TransReg_Diox_bact_type"/>
</dbReference>
<dbReference type="SUPFAM" id="SSF47406">
    <property type="entry name" value="SinR repressor dimerisation domain-like"/>
    <property type="match status" value="1"/>
</dbReference>
<name>A0A172THK2_9BACL</name>
<evidence type="ECO:0000313" key="4">
    <source>
        <dbReference type="Proteomes" id="UP000076927"/>
    </source>
</evidence>
<dbReference type="GO" id="GO:0046983">
    <property type="term" value="F:protein dimerization activity"/>
    <property type="evidence" value="ECO:0007669"/>
    <property type="project" value="InterPro"/>
</dbReference>
<keyword evidence="1" id="KW-0238">DNA-binding</keyword>
<dbReference type="GO" id="GO:0003677">
    <property type="term" value="F:DNA binding"/>
    <property type="evidence" value="ECO:0007669"/>
    <property type="project" value="UniProtKB-KW"/>
</dbReference>
<accession>A0A172THK2</accession>
<keyword evidence="4" id="KW-1185">Reference proteome</keyword>
<feature type="domain" description="HTH cro/C1-type" evidence="2">
    <location>
        <begin position="6"/>
        <end position="61"/>
    </location>
</feature>
<dbReference type="Proteomes" id="UP000076927">
    <property type="component" value="Chromosome"/>
</dbReference>
<proteinExistence type="predicted"/>
<dbReference type="PANTHER" id="PTHR46797">
    <property type="entry name" value="HTH-TYPE TRANSCRIPTIONAL REGULATOR"/>
    <property type="match status" value="1"/>
</dbReference>
<dbReference type="Gene3D" id="1.10.260.40">
    <property type="entry name" value="lambda repressor-like DNA-binding domains"/>
    <property type="match status" value="1"/>
</dbReference>
<dbReference type="InterPro" id="IPR036281">
    <property type="entry name" value="SinR/SinI_dimer_dom_sf"/>
</dbReference>
<dbReference type="EMBL" id="CP011388">
    <property type="protein sequence ID" value="ANE46263.1"/>
    <property type="molecule type" value="Genomic_DNA"/>
</dbReference>
<dbReference type="InterPro" id="IPR001387">
    <property type="entry name" value="Cro/C1-type_HTH"/>
</dbReference>
<dbReference type="InterPro" id="IPR010982">
    <property type="entry name" value="Lambda_DNA-bd_dom_sf"/>
</dbReference>
<reference evidence="3 4" key="1">
    <citation type="submission" date="2015-01" db="EMBL/GenBank/DDBJ databases">
        <title>Paenibacillus swuensis/DY6/whole genome sequencing.</title>
        <authorList>
            <person name="Kim M.K."/>
            <person name="Srinivasan S."/>
            <person name="Lee J.-J."/>
        </authorList>
    </citation>
    <scope>NUCLEOTIDE SEQUENCE [LARGE SCALE GENOMIC DNA]</scope>
    <source>
        <strain evidence="3 4">DY6</strain>
    </source>
</reference>
<gene>
    <name evidence="3" type="ORF">SY83_08235</name>
</gene>
<dbReference type="AlphaFoldDB" id="A0A172THK2"/>
<dbReference type="SMART" id="SM00530">
    <property type="entry name" value="HTH_XRE"/>
    <property type="match status" value="1"/>
</dbReference>
<protein>
    <submittedName>
        <fullName evidence="3">Transcriptional regulator</fullName>
    </submittedName>
</protein>
<dbReference type="Pfam" id="PF01381">
    <property type="entry name" value="HTH_3"/>
    <property type="match status" value="1"/>
</dbReference>
<evidence type="ECO:0000259" key="2">
    <source>
        <dbReference type="PROSITE" id="PS50943"/>
    </source>
</evidence>
<organism evidence="3 4">
    <name type="scientific">Paenibacillus swuensis</name>
    <dbReference type="NCBI Taxonomy" id="1178515"/>
    <lineage>
        <taxon>Bacteria</taxon>
        <taxon>Bacillati</taxon>
        <taxon>Bacillota</taxon>
        <taxon>Bacilli</taxon>
        <taxon>Bacillales</taxon>
        <taxon>Paenibacillaceae</taxon>
        <taxon>Paenibacillus</taxon>
    </lineage>
</organism>
<sequence>MIGQRIKELRKRKGYSISELAELAGISKSYLSYIERELQNNPSLQMLSKIAGPLDTTIEYLLGNTYSSRLEVNGVLDDEWKFLIHKAIDEGMSKKDFRRLKDYLQYLKWNEHKEGSNS</sequence>
<dbReference type="OrthoDB" id="8115576at2"/>
<evidence type="ECO:0000313" key="3">
    <source>
        <dbReference type="EMBL" id="ANE46263.1"/>
    </source>
</evidence>
<dbReference type="SUPFAM" id="SSF47413">
    <property type="entry name" value="lambda repressor-like DNA-binding domains"/>
    <property type="match status" value="1"/>
</dbReference>
<evidence type="ECO:0000256" key="1">
    <source>
        <dbReference type="ARBA" id="ARBA00023125"/>
    </source>
</evidence>
<dbReference type="STRING" id="1178515.SY83_08235"/>
<dbReference type="PATRIC" id="fig|1178515.4.peg.1637"/>
<dbReference type="PROSITE" id="PS50943">
    <property type="entry name" value="HTH_CROC1"/>
    <property type="match status" value="1"/>
</dbReference>
<dbReference type="GO" id="GO:0003700">
    <property type="term" value="F:DNA-binding transcription factor activity"/>
    <property type="evidence" value="ECO:0007669"/>
    <property type="project" value="TreeGrafter"/>
</dbReference>
<dbReference type="PANTHER" id="PTHR46797:SF13">
    <property type="entry name" value="HTH-TYPE TRANSCRIPTIONAL REGULATOR SINR"/>
    <property type="match status" value="1"/>
</dbReference>
<dbReference type="KEGG" id="pswu:SY83_08235"/>
<dbReference type="CDD" id="cd00093">
    <property type="entry name" value="HTH_XRE"/>
    <property type="match status" value="1"/>
</dbReference>